<reference evidence="4 5" key="1">
    <citation type="journal article" date="2021" name="MBio">
        <title>A New Model Trypanosomatid, Novymonas esmeraldas: Genomic Perception of Its 'Candidatus Pandoraea novymonadis' Endosymbiont.</title>
        <authorList>
            <person name="Zakharova A."/>
            <person name="Saura A."/>
            <person name="Butenko A."/>
            <person name="Podesvova L."/>
            <person name="Warmusova S."/>
            <person name="Kostygov A.Y."/>
            <person name="Nenarokova A."/>
            <person name="Lukes J."/>
            <person name="Opperdoes F.R."/>
            <person name="Yurchenko V."/>
        </authorList>
    </citation>
    <scope>NUCLEOTIDE SEQUENCE [LARGE SCALE GENOMIC DNA]</scope>
    <source>
        <strain evidence="4 5">E262AT.01</strain>
    </source>
</reference>
<dbReference type="InterPro" id="IPR002048">
    <property type="entry name" value="EF_hand_dom"/>
</dbReference>
<organism evidence="4 5">
    <name type="scientific">Novymonas esmeraldas</name>
    <dbReference type="NCBI Taxonomy" id="1808958"/>
    <lineage>
        <taxon>Eukaryota</taxon>
        <taxon>Discoba</taxon>
        <taxon>Euglenozoa</taxon>
        <taxon>Kinetoplastea</taxon>
        <taxon>Metakinetoplastina</taxon>
        <taxon>Trypanosomatida</taxon>
        <taxon>Trypanosomatidae</taxon>
        <taxon>Novymonas</taxon>
    </lineage>
</organism>
<dbReference type="InterPro" id="IPR011992">
    <property type="entry name" value="EF-hand-dom_pair"/>
</dbReference>
<name>A0AAW0EPA4_9TRYP</name>
<sequence length="303" mass="30700">MPPSVQTVEALARHFYLTTALVEEAAHLFDVYAGDGDAVPASGAVQPLLRVPGLQRLLVKMGTPLSQQDVVELLNFFGSAAATPIADDGDPSVSPTSVHAGSVAGGSSPSPTSAAQQSSATAKQGRRRSGAATHKTAGPAGADASTSASPKAAAAEKGVEDGAVVDPSAPAGPAPQTAVSSEGMNFPAFLYFIMVLPELVQRMASAHTASSTPGAAAASGHLVSISELFAAIDADGDGAWSAQDLRYAAEVCVAEDGGLLQDDPDLCRVAEMHPAELAAALHELDVDGDGVVTVEDVRQALYY</sequence>
<dbReference type="GO" id="GO:0005509">
    <property type="term" value="F:calcium ion binding"/>
    <property type="evidence" value="ECO:0007669"/>
    <property type="project" value="InterPro"/>
</dbReference>
<evidence type="ECO:0000256" key="1">
    <source>
        <dbReference type="ARBA" id="ARBA00022837"/>
    </source>
</evidence>
<proteinExistence type="predicted"/>
<feature type="region of interest" description="Disordered" evidence="2">
    <location>
        <begin position="87"/>
        <end position="179"/>
    </location>
</feature>
<dbReference type="Pfam" id="PF13202">
    <property type="entry name" value="EF-hand_5"/>
    <property type="match status" value="1"/>
</dbReference>
<evidence type="ECO:0000313" key="5">
    <source>
        <dbReference type="Proteomes" id="UP001430356"/>
    </source>
</evidence>
<feature type="domain" description="EF-hand" evidence="3">
    <location>
        <begin position="272"/>
        <end position="303"/>
    </location>
</feature>
<keyword evidence="5" id="KW-1185">Reference proteome</keyword>
<gene>
    <name evidence="4" type="ORF">NESM_000517800</name>
</gene>
<evidence type="ECO:0000313" key="4">
    <source>
        <dbReference type="EMBL" id="KAK7195863.1"/>
    </source>
</evidence>
<dbReference type="Gene3D" id="1.10.238.10">
    <property type="entry name" value="EF-hand"/>
    <property type="match status" value="1"/>
</dbReference>
<evidence type="ECO:0000256" key="2">
    <source>
        <dbReference type="SAM" id="MobiDB-lite"/>
    </source>
</evidence>
<keyword evidence="1" id="KW-0106">Calcium</keyword>
<feature type="compositionally biased region" description="Low complexity" evidence="2">
    <location>
        <begin position="96"/>
        <end position="122"/>
    </location>
</feature>
<dbReference type="AlphaFoldDB" id="A0AAW0EPA4"/>
<dbReference type="InterPro" id="IPR018247">
    <property type="entry name" value="EF_Hand_1_Ca_BS"/>
</dbReference>
<dbReference type="Proteomes" id="UP001430356">
    <property type="component" value="Unassembled WGS sequence"/>
</dbReference>
<accession>A0AAW0EPA4</accession>
<feature type="compositionally biased region" description="Low complexity" evidence="2">
    <location>
        <begin position="142"/>
        <end position="155"/>
    </location>
</feature>
<dbReference type="PROSITE" id="PS00018">
    <property type="entry name" value="EF_HAND_1"/>
    <property type="match status" value="1"/>
</dbReference>
<dbReference type="EMBL" id="JAECZO010000063">
    <property type="protein sequence ID" value="KAK7195863.1"/>
    <property type="molecule type" value="Genomic_DNA"/>
</dbReference>
<dbReference type="SUPFAM" id="SSF47473">
    <property type="entry name" value="EF-hand"/>
    <property type="match status" value="1"/>
</dbReference>
<dbReference type="PROSITE" id="PS50222">
    <property type="entry name" value="EF_HAND_2"/>
    <property type="match status" value="1"/>
</dbReference>
<comment type="caution">
    <text evidence="4">The sequence shown here is derived from an EMBL/GenBank/DDBJ whole genome shotgun (WGS) entry which is preliminary data.</text>
</comment>
<protein>
    <submittedName>
        <fullName evidence="4">EF hand/EF-hand domain containing protein</fullName>
    </submittedName>
</protein>
<evidence type="ECO:0000259" key="3">
    <source>
        <dbReference type="PROSITE" id="PS50222"/>
    </source>
</evidence>